<gene>
    <name evidence="1" type="ORF">CLUMA_CG012392</name>
</gene>
<accession>A0A1J1IF50</accession>
<reference evidence="1 2" key="1">
    <citation type="submission" date="2015-04" db="EMBL/GenBank/DDBJ databases">
        <authorList>
            <person name="Syromyatnikov M.Y."/>
            <person name="Popov V.N."/>
        </authorList>
    </citation>
    <scope>NUCLEOTIDE SEQUENCE [LARGE SCALE GENOMIC DNA]</scope>
</reference>
<dbReference type="AlphaFoldDB" id="A0A1J1IF50"/>
<keyword evidence="2" id="KW-1185">Reference proteome</keyword>
<dbReference type="EMBL" id="CVRI01000048">
    <property type="protein sequence ID" value="CRK98895.1"/>
    <property type="molecule type" value="Genomic_DNA"/>
</dbReference>
<dbReference type="Proteomes" id="UP000183832">
    <property type="component" value="Unassembled WGS sequence"/>
</dbReference>
<sequence>MNIGNFSTTEKAVEREKLSTALKAKDHWSNNLYMEASQTIKCKSEAQKKERKGFQHPCGGIKYCYLNILPRDPLNIRAKKSGNERTSLDFLVKKKWQKVLHQHHPIT</sequence>
<evidence type="ECO:0000313" key="1">
    <source>
        <dbReference type="EMBL" id="CRK98895.1"/>
    </source>
</evidence>
<protein>
    <submittedName>
        <fullName evidence="1">CLUMA_CG012392, isoform A</fullName>
    </submittedName>
</protein>
<name>A0A1J1IF50_9DIPT</name>
<evidence type="ECO:0000313" key="2">
    <source>
        <dbReference type="Proteomes" id="UP000183832"/>
    </source>
</evidence>
<proteinExistence type="predicted"/>
<organism evidence="1 2">
    <name type="scientific">Clunio marinus</name>
    <dbReference type="NCBI Taxonomy" id="568069"/>
    <lineage>
        <taxon>Eukaryota</taxon>
        <taxon>Metazoa</taxon>
        <taxon>Ecdysozoa</taxon>
        <taxon>Arthropoda</taxon>
        <taxon>Hexapoda</taxon>
        <taxon>Insecta</taxon>
        <taxon>Pterygota</taxon>
        <taxon>Neoptera</taxon>
        <taxon>Endopterygota</taxon>
        <taxon>Diptera</taxon>
        <taxon>Nematocera</taxon>
        <taxon>Chironomoidea</taxon>
        <taxon>Chironomidae</taxon>
        <taxon>Clunio</taxon>
    </lineage>
</organism>